<dbReference type="PROSITE" id="PS01081">
    <property type="entry name" value="HTH_TETR_1"/>
    <property type="match status" value="1"/>
</dbReference>
<evidence type="ECO:0000256" key="1">
    <source>
        <dbReference type="ARBA" id="ARBA00023015"/>
    </source>
</evidence>
<dbReference type="GO" id="GO:0003677">
    <property type="term" value="F:DNA binding"/>
    <property type="evidence" value="ECO:0007669"/>
    <property type="project" value="UniProtKB-UniRule"/>
</dbReference>
<gene>
    <name evidence="7" type="ORF">BXY45_11298</name>
</gene>
<keyword evidence="8" id="KW-1185">Reference proteome</keyword>
<feature type="DNA-binding region" description="H-T-H motif" evidence="4">
    <location>
        <begin position="29"/>
        <end position="48"/>
    </location>
</feature>
<reference evidence="7 8" key="1">
    <citation type="submission" date="2018-03" db="EMBL/GenBank/DDBJ databases">
        <title>Genomic Encyclopedia of Archaeal and Bacterial Type Strains, Phase II (KMG-II): from individual species to whole genera.</title>
        <authorList>
            <person name="Goeker M."/>
        </authorList>
    </citation>
    <scope>NUCLEOTIDE SEQUENCE [LARGE SCALE GENOMIC DNA]</scope>
    <source>
        <strain evidence="7 8">DSM 44889</strain>
    </source>
</reference>
<evidence type="ECO:0000256" key="5">
    <source>
        <dbReference type="SAM" id="MobiDB-lite"/>
    </source>
</evidence>
<dbReference type="EMBL" id="QGDQ01000012">
    <property type="protein sequence ID" value="PWJ53524.1"/>
    <property type="molecule type" value="Genomic_DNA"/>
</dbReference>
<dbReference type="Pfam" id="PF00440">
    <property type="entry name" value="TetR_N"/>
    <property type="match status" value="1"/>
</dbReference>
<dbReference type="InterPro" id="IPR023772">
    <property type="entry name" value="DNA-bd_HTH_TetR-type_CS"/>
</dbReference>
<dbReference type="InterPro" id="IPR009057">
    <property type="entry name" value="Homeodomain-like_sf"/>
</dbReference>
<comment type="caution">
    <text evidence="7">The sequence shown here is derived from an EMBL/GenBank/DDBJ whole genome shotgun (WGS) entry which is preliminary data.</text>
</comment>
<dbReference type="Gene3D" id="1.10.10.60">
    <property type="entry name" value="Homeodomain-like"/>
    <property type="match status" value="1"/>
</dbReference>
<dbReference type="InterPro" id="IPR001647">
    <property type="entry name" value="HTH_TetR"/>
</dbReference>
<keyword evidence="3" id="KW-0804">Transcription</keyword>
<dbReference type="PRINTS" id="PR00455">
    <property type="entry name" value="HTHTETR"/>
</dbReference>
<organism evidence="7 8">
    <name type="scientific">Quadrisphaera granulorum</name>
    <dbReference type="NCBI Taxonomy" id="317664"/>
    <lineage>
        <taxon>Bacteria</taxon>
        <taxon>Bacillati</taxon>
        <taxon>Actinomycetota</taxon>
        <taxon>Actinomycetes</taxon>
        <taxon>Kineosporiales</taxon>
        <taxon>Kineosporiaceae</taxon>
        <taxon>Quadrisphaera</taxon>
    </lineage>
</organism>
<dbReference type="PANTHER" id="PTHR47506">
    <property type="entry name" value="TRANSCRIPTIONAL REGULATORY PROTEIN"/>
    <property type="match status" value="1"/>
</dbReference>
<evidence type="ECO:0000256" key="3">
    <source>
        <dbReference type="ARBA" id="ARBA00023163"/>
    </source>
</evidence>
<evidence type="ECO:0000313" key="7">
    <source>
        <dbReference type="EMBL" id="PWJ53524.1"/>
    </source>
</evidence>
<accession>A0A316A9I1</accession>
<dbReference type="OrthoDB" id="3237195at2"/>
<evidence type="ECO:0000313" key="8">
    <source>
        <dbReference type="Proteomes" id="UP000245469"/>
    </source>
</evidence>
<dbReference type="SUPFAM" id="SSF46689">
    <property type="entry name" value="Homeodomain-like"/>
    <property type="match status" value="1"/>
</dbReference>
<feature type="region of interest" description="Disordered" evidence="5">
    <location>
        <begin position="123"/>
        <end position="152"/>
    </location>
</feature>
<name>A0A316A9I1_9ACTN</name>
<dbReference type="AlphaFoldDB" id="A0A316A9I1"/>
<evidence type="ECO:0000259" key="6">
    <source>
        <dbReference type="PROSITE" id="PS50977"/>
    </source>
</evidence>
<keyword evidence="1" id="KW-0805">Transcription regulation</keyword>
<evidence type="ECO:0000256" key="4">
    <source>
        <dbReference type="PROSITE-ProRule" id="PRU00335"/>
    </source>
</evidence>
<evidence type="ECO:0000256" key="2">
    <source>
        <dbReference type="ARBA" id="ARBA00023125"/>
    </source>
</evidence>
<dbReference type="Proteomes" id="UP000245469">
    <property type="component" value="Unassembled WGS sequence"/>
</dbReference>
<dbReference type="RefSeq" id="WP_109774544.1">
    <property type="nucleotide sequence ID" value="NZ_QGDQ01000012.1"/>
</dbReference>
<protein>
    <submittedName>
        <fullName evidence="7">TetR family transcriptional regulator</fullName>
    </submittedName>
</protein>
<sequence length="152" mass="15983">MARPRSFDEGVVVDAATRCFTELGYAATSVDDLVSATGLHRGSLYGAFGSKRGLFLAALARHTPLLSWGTEDDDGDRALDLLLVAALELAPHDDAVRDIVRDACARLGPRAAGVLGQRLLDRARLDGDPPDGLPATTTPVPPAPTPAATRRT</sequence>
<dbReference type="PANTHER" id="PTHR47506:SF1">
    <property type="entry name" value="HTH-TYPE TRANSCRIPTIONAL REGULATOR YJDC"/>
    <property type="match status" value="1"/>
</dbReference>
<feature type="domain" description="HTH tetR-type" evidence="6">
    <location>
        <begin position="6"/>
        <end position="66"/>
    </location>
</feature>
<dbReference type="PROSITE" id="PS50977">
    <property type="entry name" value="HTH_TETR_2"/>
    <property type="match status" value="1"/>
</dbReference>
<proteinExistence type="predicted"/>
<keyword evidence="2 4" id="KW-0238">DNA-binding</keyword>